<proteinExistence type="predicted"/>
<organism evidence="1">
    <name type="scientific">Arundo donax</name>
    <name type="common">Giant reed</name>
    <name type="synonym">Donax arundinaceus</name>
    <dbReference type="NCBI Taxonomy" id="35708"/>
    <lineage>
        <taxon>Eukaryota</taxon>
        <taxon>Viridiplantae</taxon>
        <taxon>Streptophyta</taxon>
        <taxon>Embryophyta</taxon>
        <taxon>Tracheophyta</taxon>
        <taxon>Spermatophyta</taxon>
        <taxon>Magnoliopsida</taxon>
        <taxon>Liliopsida</taxon>
        <taxon>Poales</taxon>
        <taxon>Poaceae</taxon>
        <taxon>PACMAD clade</taxon>
        <taxon>Arundinoideae</taxon>
        <taxon>Arundineae</taxon>
        <taxon>Arundo</taxon>
    </lineage>
</organism>
<name>A0A0A8ZHE6_ARUDO</name>
<sequence>MWCSEPRTALHPVSSWAKRNVWSEHLPSFWYQNDPSILLHVPPATIKDERIQLEYIGG</sequence>
<evidence type="ECO:0000313" key="1">
    <source>
        <dbReference type="EMBL" id="JAD36125.1"/>
    </source>
</evidence>
<reference evidence="1" key="1">
    <citation type="submission" date="2014-09" db="EMBL/GenBank/DDBJ databases">
        <authorList>
            <person name="Magalhaes I.L.F."/>
            <person name="Oliveira U."/>
            <person name="Santos F.R."/>
            <person name="Vidigal T.H.D.A."/>
            <person name="Brescovit A.D."/>
            <person name="Santos A.J."/>
        </authorList>
    </citation>
    <scope>NUCLEOTIDE SEQUENCE</scope>
    <source>
        <tissue evidence="1">Shoot tissue taken approximately 20 cm above the soil surface</tissue>
    </source>
</reference>
<dbReference type="AlphaFoldDB" id="A0A0A8ZHE6"/>
<dbReference type="EMBL" id="GBRH01261770">
    <property type="protein sequence ID" value="JAD36125.1"/>
    <property type="molecule type" value="Transcribed_RNA"/>
</dbReference>
<protein>
    <submittedName>
        <fullName evidence="1">Uncharacterized protein</fullName>
    </submittedName>
</protein>
<reference evidence="1" key="2">
    <citation type="journal article" date="2015" name="Data Brief">
        <title>Shoot transcriptome of the giant reed, Arundo donax.</title>
        <authorList>
            <person name="Barrero R.A."/>
            <person name="Guerrero F.D."/>
            <person name="Moolhuijzen P."/>
            <person name="Goolsby J.A."/>
            <person name="Tidwell J."/>
            <person name="Bellgard S.E."/>
            <person name="Bellgard M.I."/>
        </authorList>
    </citation>
    <scope>NUCLEOTIDE SEQUENCE</scope>
    <source>
        <tissue evidence="1">Shoot tissue taken approximately 20 cm above the soil surface</tissue>
    </source>
</reference>
<accession>A0A0A8ZHE6</accession>